<dbReference type="Gene3D" id="3.90.76.10">
    <property type="entry name" value="Dipeptide-binding Protein, Domain 1"/>
    <property type="match status" value="1"/>
</dbReference>
<evidence type="ECO:0000256" key="6">
    <source>
        <dbReference type="ARBA" id="ARBA00022729"/>
    </source>
</evidence>
<evidence type="ECO:0000256" key="8">
    <source>
        <dbReference type="SAM" id="MobiDB-lite"/>
    </source>
</evidence>
<keyword evidence="6 9" id="KW-0732">Signal</keyword>
<evidence type="ECO:0000259" key="10">
    <source>
        <dbReference type="Pfam" id="PF00496"/>
    </source>
</evidence>
<dbReference type="Proteomes" id="UP000293142">
    <property type="component" value="Unassembled WGS sequence"/>
</dbReference>
<evidence type="ECO:0000256" key="2">
    <source>
        <dbReference type="ARBA" id="ARBA00004418"/>
    </source>
</evidence>
<feature type="signal peptide" evidence="9">
    <location>
        <begin position="1"/>
        <end position="22"/>
    </location>
</feature>
<keyword evidence="5" id="KW-0813">Transport</keyword>
<dbReference type="RefSeq" id="WP_131015206.1">
    <property type="nucleotide sequence ID" value="NZ_SIRE01000014.1"/>
</dbReference>
<dbReference type="PANTHER" id="PTHR30290">
    <property type="entry name" value="PERIPLASMIC BINDING COMPONENT OF ABC TRANSPORTER"/>
    <property type="match status" value="1"/>
</dbReference>
<keyword evidence="12" id="KW-1185">Reference proteome</keyword>
<proteinExistence type="inferred from homology"/>
<reference evidence="11 12" key="1">
    <citation type="submission" date="2019-02" db="EMBL/GenBank/DDBJ databases">
        <title>Paenibacillus sp. nov., isolated from surface-sterilized tissue of Thalictrum simplex L.</title>
        <authorList>
            <person name="Tuo L."/>
        </authorList>
    </citation>
    <scope>NUCLEOTIDE SEQUENCE [LARGE SCALE GENOMIC DNA]</scope>
    <source>
        <strain evidence="11 12">N2SHLJ1</strain>
    </source>
</reference>
<dbReference type="InterPro" id="IPR030678">
    <property type="entry name" value="Peptide/Ni-bd"/>
</dbReference>
<evidence type="ECO:0000256" key="5">
    <source>
        <dbReference type="ARBA" id="ARBA00022448"/>
    </source>
</evidence>
<dbReference type="InterPro" id="IPR000914">
    <property type="entry name" value="SBP_5_dom"/>
</dbReference>
<dbReference type="PIRSF" id="PIRSF002741">
    <property type="entry name" value="MppA"/>
    <property type="match status" value="1"/>
</dbReference>
<dbReference type="EMBL" id="SIRE01000014">
    <property type="protein sequence ID" value="TBL76299.1"/>
    <property type="molecule type" value="Genomic_DNA"/>
</dbReference>
<dbReference type="AlphaFoldDB" id="A0A4Q9DRJ1"/>
<evidence type="ECO:0000256" key="7">
    <source>
        <dbReference type="ARBA" id="ARBA00022764"/>
    </source>
</evidence>
<evidence type="ECO:0000256" key="4">
    <source>
        <dbReference type="ARBA" id="ARBA00017393"/>
    </source>
</evidence>
<evidence type="ECO:0000256" key="3">
    <source>
        <dbReference type="ARBA" id="ARBA00005695"/>
    </source>
</evidence>
<dbReference type="GO" id="GO:1904680">
    <property type="term" value="F:peptide transmembrane transporter activity"/>
    <property type="evidence" value="ECO:0007669"/>
    <property type="project" value="TreeGrafter"/>
</dbReference>
<organism evidence="11 12">
    <name type="scientific">Paenibacillus thalictri</name>
    <dbReference type="NCBI Taxonomy" id="2527873"/>
    <lineage>
        <taxon>Bacteria</taxon>
        <taxon>Bacillati</taxon>
        <taxon>Bacillota</taxon>
        <taxon>Bacilli</taxon>
        <taxon>Bacillales</taxon>
        <taxon>Paenibacillaceae</taxon>
        <taxon>Paenibacillus</taxon>
    </lineage>
</organism>
<comment type="caution">
    <text evidence="11">The sequence shown here is derived from an EMBL/GenBank/DDBJ whole genome shotgun (WGS) entry which is preliminary data.</text>
</comment>
<dbReference type="GO" id="GO:0042938">
    <property type="term" value="P:dipeptide transport"/>
    <property type="evidence" value="ECO:0007669"/>
    <property type="project" value="TreeGrafter"/>
</dbReference>
<dbReference type="OrthoDB" id="9796817at2"/>
<dbReference type="Pfam" id="PF00496">
    <property type="entry name" value="SBP_bac_5"/>
    <property type="match status" value="1"/>
</dbReference>
<dbReference type="CDD" id="cd00995">
    <property type="entry name" value="PBP2_NikA_DppA_OppA_like"/>
    <property type="match status" value="1"/>
</dbReference>
<accession>A0A4Q9DRJ1</accession>
<feature type="chain" id="PRO_5039451285" description="Glutathione-binding protein GsiB" evidence="9">
    <location>
        <begin position="23"/>
        <end position="527"/>
    </location>
</feature>
<gene>
    <name evidence="11" type="ORF">EYB31_20090</name>
</gene>
<dbReference type="GO" id="GO:0030288">
    <property type="term" value="C:outer membrane-bounded periplasmic space"/>
    <property type="evidence" value="ECO:0007669"/>
    <property type="project" value="TreeGrafter"/>
</dbReference>
<dbReference type="SUPFAM" id="SSF53850">
    <property type="entry name" value="Periplasmic binding protein-like II"/>
    <property type="match status" value="1"/>
</dbReference>
<dbReference type="GO" id="GO:0043190">
    <property type="term" value="C:ATP-binding cassette (ABC) transporter complex"/>
    <property type="evidence" value="ECO:0007669"/>
    <property type="project" value="InterPro"/>
</dbReference>
<name>A0A4Q9DRJ1_9BACL</name>
<feature type="region of interest" description="Disordered" evidence="8">
    <location>
        <begin position="26"/>
        <end position="49"/>
    </location>
</feature>
<sequence length="527" mass="56865">MKTFRFKALAMMVIASMAVVGCSETTKPAPASTGTPTGSSTSAPTSAASKGPQKLAILVPNLPPVFGNFKEPSFQPGVTQHVFPAVETLVGMTKEGPAPTKLATSWEIAPDGKSITFKLRQGVKFHDGSDFNADAVKWNIETIKDKKDELKIITSIDVVDPYTVKFNLSEYSNTLLYHLAWYDGCIISVKSYKGQTPEYIASHLIGTGPYQVESYTKDTKVVFKKFADYWDKGKPALDTLELDLVKDDNTAKNALLSGQAQVWDYVPPKEVENFKKQGYGVNVTPGLIRIGYPDSANADSPFAKKEVRYAIEYAVDKKAIADAFGGGTFTVPQAPAAPNTHIGASAVTEGRSYNPAKAKELLAQAGYPQGFKTSIFSQAATNPELLTALQGYYKAVGIDAQIQIVDAAKMSSLRVEGWKNGILIQGLSTSNANYIQALQTDGPSPSKAKSALVTPEYSALLKKAAQATTPAAQKELSEQMVKLTFDEAVISPITVESRVAVYAPSVQNLDLSAFSIWFWNPGNITLK</sequence>
<dbReference type="Gene3D" id="3.10.105.10">
    <property type="entry name" value="Dipeptide-binding Protein, Domain 3"/>
    <property type="match status" value="1"/>
</dbReference>
<evidence type="ECO:0000256" key="9">
    <source>
        <dbReference type="SAM" id="SignalP"/>
    </source>
</evidence>
<dbReference type="Gene3D" id="3.40.190.10">
    <property type="entry name" value="Periplasmic binding protein-like II"/>
    <property type="match status" value="1"/>
</dbReference>
<dbReference type="PROSITE" id="PS51257">
    <property type="entry name" value="PROKAR_LIPOPROTEIN"/>
    <property type="match status" value="1"/>
</dbReference>
<evidence type="ECO:0000313" key="11">
    <source>
        <dbReference type="EMBL" id="TBL76299.1"/>
    </source>
</evidence>
<dbReference type="PANTHER" id="PTHR30290:SF32">
    <property type="entry name" value="GLUTATHIONE-BINDING PROTEIN GSIB"/>
    <property type="match status" value="1"/>
</dbReference>
<evidence type="ECO:0000313" key="12">
    <source>
        <dbReference type="Proteomes" id="UP000293142"/>
    </source>
</evidence>
<feature type="domain" description="Solute-binding protein family 5" evidence="10">
    <location>
        <begin position="101"/>
        <end position="431"/>
    </location>
</feature>
<dbReference type="InterPro" id="IPR039424">
    <property type="entry name" value="SBP_5"/>
</dbReference>
<protein>
    <recommendedName>
        <fullName evidence="4">Glutathione-binding protein GsiB</fullName>
    </recommendedName>
</protein>
<comment type="similarity">
    <text evidence="3">Belongs to the bacterial solute-binding protein 5 family.</text>
</comment>
<comment type="subcellular location">
    <subcellularLocation>
        <location evidence="2">Periplasm</location>
    </subcellularLocation>
</comment>
<comment type="function">
    <text evidence="1">Part of the ABC transporter complex GsiABCD involved in glutathione import. Binds glutathione.</text>
</comment>
<evidence type="ECO:0000256" key="1">
    <source>
        <dbReference type="ARBA" id="ARBA00003489"/>
    </source>
</evidence>
<keyword evidence="7" id="KW-0574">Periplasm</keyword>